<proteinExistence type="predicted"/>
<sequence>MKRKADNNAIHSGASKFTTTNTTRYSLQTAVIIKLKGKKMENLVVEGLEKRRKCEKEVSTCKTQPVFGAPSLNSNHINHGSHKSIDKKNKKRTLGKFVEPYAQTKLWSPYECDMNTSISHTCRLNHSANFLYTVHKYAKTHTKVDNQENSQMATRTRTTDAQGFHFELLAGTPITDRLAVMKRREGEESLKRNEYSREKLHMLPGD</sequence>
<name>A0AA86S9U5_9FABA</name>
<protein>
    <submittedName>
        <fullName evidence="2">Uncharacterized protein</fullName>
    </submittedName>
</protein>
<dbReference type="Gramene" id="rna-AYBTSS11_LOCUS11880">
    <property type="protein sequence ID" value="CAJ1944372.1"/>
    <property type="gene ID" value="gene-AYBTSS11_LOCUS11880"/>
</dbReference>
<organism evidence="2 3">
    <name type="scientific">Sphenostylis stenocarpa</name>
    <dbReference type="NCBI Taxonomy" id="92480"/>
    <lineage>
        <taxon>Eukaryota</taxon>
        <taxon>Viridiplantae</taxon>
        <taxon>Streptophyta</taxon>
        <taxon>Embryophyta</taxon>
        <taxon>Tracheophyta</taxon>
        <taxon>Spermatophyta</taxon>
        <taxon>Magnoliopsida</taxon>
        <taxon>eudicotyledons</taxon>
        <taxon>Gunneridae</taxon>
        <taxon>Pentapetalae</taxon>
        <taxon>rosids</taxon>
        <taxon>fabids</taxon>
        <taxon>Fabales</taxon>
        <taxon>Fabaceae</taxon>
        <taxon>Papilionoideae</taxon>
        <taxon>50 kb inversion clade</taxon>
        <taxon>NPAAA clade</taxon>
        <taxon>indigoferoid/millettioid clade</taxon>
        <taxon>Phaseoleae</taxon>
        <taxon>Sphenostylis</taxon>
    </lineage>
</organism>
<dbReference type="EMBL" id="OY731400">
    <property type="protein sequence ID" value="CAJ1944372.1"/>
    <property type="molecule type" value="Genomic_DNA"/>
</dbReference>
<feature type="region of interest" description="Disordered" evidence="1">
    <location>
        <begin position="70"/>
        <end position="89"/>
    </location>
</feature>
<evidence type="ECO:0000256" key="1">
    <source>
        <dbReference type="SAM" id="MobiDB-lite"/>
    </source>
</evidence>
<evidence type="ECO:0000313" key="2">
    <source>
        <dbReference type="EMBL" id="CAJ1944372.1"/>
    </source>
</evidence>
<reference evidence="2" key="1">
    <citation type="submission" date="2023-10" db="EMBL/GenBank/DDBJ databases">
        <authorList>
            <person name="Domelevo Entfellner J.-B."/>
        </authorList>
    </citation>
    <scope>NUCLEOTIDE SEQUENCE</scope>
</reference>
<gene>
    <name evidence="2" type="ORF">AYBTSS11_LOCUS11880</name>
</gene>
<evidence type="ECO:0000313" key="3">
    <source>
        <dbReference type="Proteomes" id="UP001189624"/>
    </source>
</evidence>
<dbReference type="Proteomes" id="UP001189624">
    <property type="component" value="Chromosome 3"/>
</dbReference>
<dbReference type="AlphaFoldDB" id="A0AA86S9U5"/>
<accession>A0AA86S9U5</accession>
<keyword evidence="3" id="KW-1185">Reference proteome</keyword>